<dbReference type="AlphaFoldDB" id="A0A3D9YZE1"/>
<dbReference type="EMBL" id="QUMO01000002">
    <property type="protein sequence ID" value="REF88134.1"/>
    <property type="molecule type" value="Genomic_DNA"/>
</dbReference>
<sequence length="93" mass="9305">MPGLKKWALLPLGAALALASPAAVFAQSPGSAAKPGTTIPEKQHIGPVDPPANGVIKPKSDTDPAMAKTPPPQSPAETPVIPPAETQGGKEAK</sequence>
<gene>
    <name evidence="3" type="ORF">DES32_1775</name>
</gene>
<reference evidence="3 4" key="1">
    <citation type="submission" date="2018-08" db="EMBL/GenBank/DDBJ databases">
        <title>Genomic Encyclopedia of Type Strains, Phase IV (KMG-IV): sequencing the most valuable type-strain genomes for metagenomic binning, comparative biology and taxonomic classification.</title>
        <authorList>
            <person name="Goeker M."/>
        </authorList>
    </citation>
    <scope>NUCLEOTIDE SEQUENCE [LARGE SCALE GENOMIC DNA]</scope>
    <source>
        <strain evidence="3 4">BW863</strain>
    </source>
</reference>
<comment type="caution">
    <text evidence="3">The sequence shown here is derived from an EMBL/GenBank/DDBJ whole genome shotgun (WGS) entry which is preliminary data.</text>
</comment>
<keyword evidence="4" id="KW-1185">Reference proteome</keyword>
<feature type="region of interest" description="Disordered" evidence="1">
    <location>
        <begin position="24"/>
        <end position="93"/>
    </location>
</feature>
<evidence type="ECO:0000313" key="4">
    <source>
        <dbReference type="Proteomes" id="UP000256900"/>
    </source>
</evidence>
<evidence type="ECO:0000313" key="3">
    <source>
        <dbReference type="EMBL" id="REF88134.1"/>
    </source>
</evidence>
<evidence type="ECO:0000256" key="1">
    <source>
        <dbReference type="SAM" id="MobiDB-lite"/>
    </source>
</evidence>
<name>A0A3D9YZE1_9HYPH</name>
<evidence type="ECO:0000256" key="2">
    <source>
        <dbReference type="SAM" id="SignalP"/>
    </source>
</evidence>
<proteinExistence type="predicted"/>
<feature type="chain" id="PRO_5017625710" evidence="2">
    <location>
        <begin position="27"/>
        <end position="93"/>
    </location>
</feature>
<accession>A0A3D9YZE1</accession>
<protein>
    <submittedName>
        <fullName evidence="3">Uncharacterized protein</fullName>
    </submittedName>
</protein>
<dbReference type="RefSeq" id="WP_115836246.1">
    <property type="nucleotide sequence ID" value="NZ_CP025086.1"/>
</dbReference>
<dbReference type="Proteomes" id="UP000256900">
    <property type="component" value="Unassembled WGS sequence"/>
</dbReference>
<organism evidence="3 4">
    <name type="scientific">Methylovirgula ligni</name>
    <dbReference type="NCBI Taxonomy" id="569860"/>
    <lineage>
        <taxon>Bacteria</taxon>
        <taxon>Pseudomonadati</taxon>
        <taxon>Pseudomonadota</taxon>
        <taxon>Alphaproteobacteria</taxon>
        <taxon>Hyphomicrobiales</taxon>
        <taxon>Beijerinckiaceae</taxon>
        <taxon>Methylovirgula</taxon>
    </lineage>
</organism>
<feature type="signal peptide" evidence="2">
    <location>
        <begin position="1"/>
        <end position="26"/>
    </location>
</feature>
<keyword evidence="2" id="KW-0732">Signal</keyword>